<feature type="compositionally biased region" description="Basic and acidic residues" evidence="3">
    <location>
        <begin position="24"/>
        <end position="37"/>
    </location>
</feature>
<dbReference type="EMBL" id="CAKKNE010000003">
    <property type="protein sequence ID" value="CAH0370733.1"/>
    <property type="molecule type" value="Genomic_DNA"/>
</dbReference>
<feature type="region of interest" description="Disordered" evidence="3">
    <location>
        <begin position="171"/>
        <end position="194"/>
    </location>
</feature>
<name>A0A7S4EAM4_9STRA</name>
<reference evidence="7" key="2">
    <citation type="submission" date="2021-11" db="EMBL/GenBank/DDBJ databases">
        <authorList>
            <consortium name="Genoscope - CEA"/>
            <person name="William W."/>
        </authorList>
    </citation>
    <scope>NUCLEOTIDE SEQUENCE</scope>
</reference>
<dbReference type="Gene3D" id="1.20.120.1080">
    <property type="match status" value="1"/>
</dbReference>
<dbReference type="OrthoDB" id="5600252at2759"/>
<dbReference type="GO" id="GO:0004386">
    <property type="term" value="F:helicase activity"/>
    <property type="evidence" value="ECO:0007669"/>
    <property type="project" value="TreeGrafter"/>
</dbReference>
<gene>
    <name evidence="6" type="ORF">PCAL00307_LOCUS15895</name>
    <name evidence="7" type="ORF">PECAL_3P06340</name>
</gene>
<dbReference type="InterPro" id="IPR036236">
    <property type="entry name" value="Znf_C2H2_sf"/>
</dbReference>
<dbReference type="CDD" id="cd18791">
    <property type="entry name" value="SF2_C_RHA"/>
    <property type="match status" value="1"/>
</dbReference>
<evidence type="ECO:0000259" key="4">
    <source>
        <dbReference type="PROSITE" id="PS51192"/>
    </source>
</evidence>
<protein>
    <recommendedName>
        <fullName evidence="9">RNA helicase</fullName>
    </recommendedName>
</protein>
<dbReference type="SUPFAM" id="SSF52540">
    <property type="entry name" value="P-loop containing nucleoside triphosphate hydrolases"/>
    <property type="match status" value="1"/>
</dbReference>
<proteinExistence type="predicted"/>
<dbReference type="InterPro" id="IPR011709">
    <property type="entry name" value="DEAD-box_helicase_OB_fold"/>
</dbReference>
<feature type="region of interest" description="Disordered" evidence="3">
    <location>
        <begin position="221"/>
        <end position="248"/>
    </location>
</feature>
<evidence type="ECO:0000313" key="7">
    <source>
        <dbReference type="EMBL" id="CAH0370733.1"/>
    </source>
</evidence>
<keyword evidence="1" id="KW-0547">Nucleotide-binding</keyword>
<feature type="domain" description="Helicase ATP-binding" evidence="4">
    <location>
        <begin position="276"/>
        <end position="440"/>
    </location>
</feature>
<dbReference type="Pfam" id="PF07717">
    <property type="entry name" value="OB_NTP_bind"/>
    <property type="match status" value="1"/>
</dbReference>
<dbReference type="EMBL" id="HBIW01018470">
    <property type="protein sequence ID" value="CAE0700459.1"/>
    <property type="molecule type" value="Transcribed_RNA"/>
</dbReference>
<dbReference type="InterPro" id="IPR014001">
    <property type="entry name" value="Helicase_ATP-bd"/>
</dbReference>
<dbReference type="Pfam" id="PF00270">
    <property type="entry name" value="DEAD"/>
    <property type="match status" value="1"/>
</dbReference>
<dbReference type="GO" id="GO:0008270">
    <property type="term" value="F:zinc ion binding"/>
    <property type="evidence" value="ECO:0007669"/>
    <property type="project" value="UniProtKB-KW"/>
</dbReference>
<dbReference type="AlphaFoldDB" id="A0A7S4EAM4"/>
<evidence type="ECO:0000256" key="1">
    <source>
        <dbReference type="ARBA" id="ARBA00022741"/>
    </source>
</evidence>
<dbReference type="InterPro" id="IPR007502">
    <property type="entry name" value="Helicase-assoc_dom"/>
</dbReference>
<dbReference type="SMART" id="SM00487">
    <property type="entry name" value="DEXDc"/>
    <property type="match status" value="1"/>
</dbReference>
<dbReference type="InterPro" id="IPR027417">
    <property type="entry name" value="P-loop_NTPase"/>
</dbReference>
<feature type="compositionally biased region" description="Basic residues" evidence="3">
    <location>
        <begin position="1135"/>
        <end position="1147"/>
    </location>
</feature>
<dbReference type="GO" id="GO:0003723">
    <property type="term" value="F:RNA binding"/>
    <property type="evidence" value="ECO:0007669"/>
    <property type="project" value="TreeGrafter"/>
</dbReference>
<dbReference type="SMART" id="SM00847">
    <property type="entry name" value="HA2"/>
    <property type="match status" value="1"/>
</dbReference>
<dbReference type="Pfam" id="PF00271">
    <property type="entry name" value="Helicase_C"/>
    <property type="match status" value="1"/>
</dbReference>
<dbReference type="GO" id="GO:0005524">
    <property type="term" value="F:ATP binding"/>
    <property type="evidence" value="ECO:0007669"/>
    <property type="project" value="UniProtKB-KW"/>
</dbReference>
<evidence type="ECO:0000256" key="2">
    <source>
        <dbReference type="ARBA" id="ARBA00022840"/>
    </source>
</evidence>
<reference evidence="6" key="1">
    <citation type="submission" date="2021-01" db="EMBL/GenBank/DDBJ databases">
        <authorList>
            <person name="Corre E."/>
            <person name="Pelletier E."/>
            <person name="Niang G."/>
            <person name="Scheremetjew M."/>
            <person name="Finn R."/>
            <person name="Kale V."/>
            <person name="Holt S."/>
            <person name="Cochrane G."/>
            <person name="Meng A."/>
            <person name="Brown T."/>
            <person name="Cohen L."/>
        </authorList>
    </citation>
    <scope>NUCLEOTIDE SEQUENCE</scope>
    <source>
        <strain evidence="6">CCMP1756</strain>
    </source>
</reference>
<dbReference type="CDD" id="cd17917">
    <property type="entry name" value="DEXHc_RHA-like"/>
    <property type="match status" value="1"/>
</dbReference>
<dbReference type="PANTHER" id="PTHR18934:SF145">
    <property type="entry name" value="ATP-DEPENDENT RNA HELICASE DHX57-RELATED"/>
    <property type="match status" value="1"/>
</dbReference>
<organism evidence="6">
    <name type="scientific">Pelagomonas calceolata</name>
    <dbReference type="NCBI Taxonomy" id="35677"/>
    <lineage>
        <taxon>Eukaryota</taxon>
        <taxon>Sar</taxon>
        <taxon>Stramenopiles</taxon>
        <taxon>Ochrophyta</taxon>
        <taxon>Pelagophyceae</taxon>
        <taxon>Pelagomonadales</taxon>
        <taxon>Pelagomonadaceae</taxon>
        <taxon>Pelagomonas</taxon>
    </lineage>
</organism>
<evidence type="ECO:0000256" key="3">
    <source>
        <dbReference type="SAM" id="MobiDB-lite"/>
    </source>
</evidence>
<evidence type="ECO:0000313" key="8">
    <source>
        <dbReference type="Proteomes" id="UP000789595"/>
    </source>
</evidence>
<accession>A0A7S4EAM4</accession>
<dbReference type="PROSITE" id="PS51194">
    <property type="entry name" value="HELICASE_CTER"/>
    <property type="match status" value="1"/>
</dbReference>
<feature type="compositionally biased region" description="Polar residues" evidence="3">
    <location>
        <begin position="178"/>
        <end position="191"/>
    </location>
</feature>
<feature type="region of interest" description="Disordered" evidence="3">
    <location>
        <begin position="1111"/>
        <end position="1158"/>
    </location>
</feature>
<feature type="region of interest" description="Disordered" evidence="3">
    <location>
        <begin position="983"/>
        <end position="1003"/>
    </location>
</feature>
<evidence type="ECO:0008006" key="9">
    <source>
        <dbReference type="Google" id="ProtNLM"/>
    </source>
</evidence>
<feature type="domain" description="Helicase C-terminal" evidence="5">
    <location>
        <begin position="538"/>
        <end position="721"/>
    </location>
</feature>
<dbReference type="Proteomes" id="UP000789595">
    <property type="component" value="Unassembled WGS sequence"/>
</dbReference>
<dbReference type="InterPro" id="IPR001650">
    <property type="entry name" value="Helicase_C-like"/>
</dbReference>
<sequence length="1158" mass="126788">MPNDLEAERKALAKQRREIEREREALKRERRDLDRDKDKKKKKKRSRHDDDEPRKRHRSEAAPLPSLATYAPPQLYRDQVQSTNFQQALQRFTQPPPVAQKFGGHEQANYLRCGVCGADCSGEAAFKQHIASKKHRNRSRGLGFAGLAPNAAGAIPPLKDPELRRAALQYGHDPDSSKAPSVSAPTSTKKNVVSGPWAPPTTFVRVEGSALLRAKAAVESIGDDVGSSSGDEQVRQRSHQKNVAKVPAKALSEPLRDVRRSLPVFEHRSGLLEALASLTSEAPCLVVEGETGSGKSTQVPQYILEEACATGKAVDVVVTQPRRIAAIGVADRIANERGEQCGDVVGYAIKGEARLSPRTALTLCTTGVALRRLQEDGLEGVTHVIVDEVHERSLESDFLLLALAQLLKTRTDLRIVLMSATMPGEAVQKYFGSKCPSVRFPGRAYPVHALYLEEALSVTRHVVHPARDWHKSSAKSERIQKRLADVERNGGLKNLQLLPRDPHECRRRGLPVDLDENILNVDLVCDLVEWFSLKCSGDVDVAIADSERRQPPRASSTPLATLVFVAGVQDIDDVLQGLRRSGRFDPNWLRPLHGSLPPDDQRRVFEVPPPGICKVVVATNVAETSITIPDVGFVVDAGRVKEERYDPQRHMASLDDVYVSRSSAKQRRGRAGRVRDGLCVHLMPRVAVERAGEEGCLETHSQPEVRRVALDQLVLRLKALPEGVVPGKTAAEACAALPEPPDPESVQIAATSLMSIGALEKLPDKEDEVLTDLGAVLARLPVDARLGKLCVLGCVFDGCLDAALTVAAALGNRSPFLSPLERREQADASKRAFCAYDGGPSDCGHSDLLCIRNAYDAYEDAGRNKYDFARERFLGIKTLQLIGLLKRQLLEALAQAGLVRNAPRTLRARDVEYLGKSYGDTDGVRAALASYRRSQPPPPPSDAVVASLVSAALFPQVAYVKAPLSKKTKNPCSPENLKLEIRDPRGVESEPQSASVHPSSVRGRLNGSHWPSPYCCFHEKVRTTKVYVRDATPTPPLAPFLLTGNNLEGETTLVLDGWLKCVVEGGSVVRDFRDVVSRKVSDLLSGKDLGNDGTALLSGLEALSALEASSLPEKYKRQPPPPKKKVARKSVNSKWRTKQRQARRRSHYVSGGSHYGPW</sequence>
<dbReference type="Gene3D" id="3.30.160.60">
    <property type="entry name" value="Classic Zinc Finger"/>
    <property type="match status" value="1"/>
</dbReference>
<dbReference type="InterPro" id="IPR011545">
    <property type="entry name" value="DEAD/DEAH_box_helicase_dom"/>
</dbReference>
<dbReference type="PANTHER" id="PTHR18934">
    <property type="entry name" value="ATP-DEPENDENT RNA HELICASE"/>
    <property type="match status" value="1"/>
</dbReference>
<keyword evidence="8" id="KW-1185">Reference proteome</keyword>
<dbReference type="Gene3D" id="3.40.50.300">
    <property type="entry name" value="P-loop containing nucleotide triphosphate hydrolases"/>
    <property type="match status" value="2"/>
</dbReference>
<dbReference type="SMART" id="SM00490">
    <property type="entry name" value="HELICc"/>
    <property type="match status" value="1"/>
</dbReference>
<dbReference type="Pfam" id="PF21010">
    <property type="entry name" value="HA2_C"/>
    <property type="match status" value="1"/>
</dbReference>
<evidence type="ECO:0000259" key="5">
    <source>
        <dbReference type="PROSITE" id="PS51194"/>
    </source>
</evidence>
<dbReference type="PROSITE" id="PS51192">
    <property type="entry name" value="HELICASE_ATP_BIND_1"/>
    <property type="match status" value="1"/>
</dbReference>
<dbReference type="SUPFAM" id="SSF57667">
    <property type="entry name" value="beta-beta-alpha zinc fingers"/>
    <property type="match status" value="1"/>
</dbReference>
<dbReference type="Pfam" id="PF12874">
    <property type="entry name" value="zf-met"/>
    <property type="match status" value="1"/>
</dbReference>
<dbReference type="InterPro" id="IPR013087">
    <property type="entry name" value="Znf_C2H2_type"/>
</dbReference>
<evidence type="ECO:0000313" key="6">
    <source>
        <dbReference type="EMBL" id="CAE0700459.1"/>
    </source>
</evidence>
<feature type="region of interest" description="Disordered" evidence="3">
    <location>
        <begin position="24"/>
        <end position="72"/>
    </location>
</feature>
<keyword evidence="2" id="KW-0067">ATP-binding</keyword>